<evidence type="ECO:0000256" key="11">
    <source>
        <dbReference type="ARBA" id="ARBA00023012"/>
    </source>
</evidence>
<reference evidence="16" key="1">
    <citation type="submission" date="2016-10" db="EMBL/GenBank/DDBJ databases">
        <authorList>
            <person name="Varghese N."/>
            <person name="Submissions S."/>
        </authorList>
    </citation>
    <scope>NUCLEOTIDE SEQUENCE [LARGE SCALE GENOMIC DNA]</scope>
    <source>
        <strain evidence="16">DSM 28463</strain>
    </source>
</reference>
<accession>A0A1I4YXU0</accession>
<dbReference type="GO" id="GO:0000155">
    <property type="term" value="F:phosphorelay sensor kinase activity"/>
    <property type="evidence" value="ECO:0007669"/>
    <property type="project" value="InterPro"/>
</dbReference>
<comment type="catalytic activity">
    <reaction evidence="1">
        <text>ATP + protein L-histidine = ADP + protein N-phospho-L-histidine.</text>
        <dbReference type="EC" id="2.7.13.3"/>
    </reaction>
</comment>
<feature type="domain" description="Histidine kinase" evidence="14">
    <location>
        <begin position="240"/>
        <end position="450"/>
    </location>
</feature>
<dbReference type="Pfam" id="PF00512">
    <property type="entry name" value="HisKA"/>
    <property type="match status" value="1"/>
</dbReference>
<evidence type="ECO:0000256" key="9">
    <source>
        <dbReference type="ARBA" id="ARBA00022840"/>
    </source>
</evidence>
<organism evidence="15 16">
    <name type="scientific">Roseovarius lutimaris</name>
    <dbReference type="NCBI Taxonomy" id="1005928"/>
    <lineage>
        <taxon>Bacteria</taxon>
        <taxon>Pseudomonadati</taxon>
        <taxon>Pseudomonadota</taxon>
        <taxon>Alphaproteobacteria</taxon>
        <taxon>Rhodobacterales</taxon>
        <taxon>Roseobacteraceae</taxon>
        <taxon>Roseovarius</taxon>
    </lineage>
</organism>
<dbReference type="InterPro" id="IPR004358">
    <property type="entry name" value="Sig_transdc_His_kin-like_C"/>
</dbReference>
<dbReference type="InterPro" id="IPR003594">
    <property type="entry name" value="HATPase_dom"/>
</dbReference>
<keyword evidence="7" id="KW-0547">Nucleotide-binding</keyword>
<evidence type="ECO:0000256" key="12">
    <source>
        <dbReference type="ARBA" id="ARBA00023136"/>
    </source>
</evidence>
<comment type="subcellular location">
    <subcellularLocation>
        <location evidence="2">Membrane</location>
        <topology evidence="2">Multi-pass membrane protein</topology>
    </subcellularLocation>
</comment>
<dbReference type="Gene3D" id="1.10.287.130">
    <property type="match status" value="1"/>
</dbReference>
<proteinExistence type="predicted"/>
<dbReference type="GO" id="GO:0005524">
    <property type="term" value="F:ATP binding"/>
    <property type="evidence" value="ECO:0007669"/>
    <property type="project" value="UniProtKB-KW"/>
</dbReference>
<dbReference type="Pfam" id="PF02518">
    <property type="entry name" value="HATPase_c"/>
    <property type="match status" value="1"/>
</dbReference>
<keyword evidence="4" id="KW-0597">Phosphoprotein</keyword>
<dbReference type="InterPro" id="IPR050428">
    <property type="entry name" value="TCS_sensor_his_kinase"/>
</dbReference>
<dbReference type="InterPro" id="IPR013727">
    <property type="entry name" value="2CSK_N"/>
</dbReference>
<keyword evidence="5" id="KW-0808">Transferase</keyword>
<dbReference type="PROSITE" id="PS50109">
    <property type="entry name" value="HIS_KIN"/>
    <property type="match status" value="1"/>
</dbReference>
<keyword evidence="16" id="KW-1185">Reference proteome</keyword>
<dbReference type="CDD" id="cd00082">
    <property type="entry name" value="HisKA"/>
    <property type="match status" value="1"/>
</dbReference>
<dbReference type="STRING" id="1005928.SAMN04487859_102128"/>
<protein>
    <recommendedName>
        <fullName evidence="3">histidine kinase</fullName>
        <ecNumber evidence="3">2.7.13.3</ecNumber>
    </recommendedName>
</protein>
<evidence type="ECO:0000256" key="5">
    <source>
        <dbReference type="ARBA" id="ARBA00022679"/>
    </source>
</evidence>
<evidence type="ECO:0000256" key="3">
    <source>
        <dbReference type="ARBA" id="ARBA00012438"/>
    </source>
</evidence>
<feature type="transmembrane region" description="Helical" evidence="13">
    <location>
        <begin position="6"/>
        <end position="27"/>
    </location>
</feature>
<dbReference type="RefSeq" id="WP_092833874.1">
    <property type="nucleotide sequence ID" value="NZ_FOVP01000002.1"/>
</dbReference>
<dbReference type="EC" id="2.7.13.3" evidence="3"/>
<dbReference type="InterPro" id="IPR036890">
    <property type="entry name" value="HATPase_C_sf"/>
</dbReference>
<evidence type="ECO:0000256" key="2">
    <source>
        <dbReference type="ARBA" id="ARBA00004141"/>
    </source>
</evidence>
<evidence type="ECO:0000256" key="1">
    <source>
        <dbReference type="ARBA" id="ARBA00000085"/>
    </source>
</evidence>
<dbReference type="Pfam" id="PF08521">
    <property type="entry name" value="2CSK_N"/>
    <property type="match status" value="1"/>
</dbReference>
<name>A0A1I4YXU0_9RHOB</name>
<sequence>MNSIRIRLFAILLAATGIVWLSAFIWVQQSTRAKVERVLDARLAEAGQMVSSLISDQRIDVARAPATVTEIPTDGEFSPVGYSHKLSCQIWSLDGILVGSSKSAPTAQLTSDDTGFSINVIDGERWRVYSVVNETLGLRIMVGDSYTVRDRLVRDVTKGLVLPALLMFPILAGLILFSVRRGLVPLEQMAAALSRRPADNLSPMAVASLPREIKPMGVALNGLFSRVDAMRDREKSFTSFAAHELKTPLAGIKTQAQVAAIAPDSETRGQALHRIQLGVERADRMVKQLLALASLDTGDGTSDGTCNVISVVKAVVSDLTRVATDNHVSVQMDDRTDGKTQANAVLLTVAVRNVLENAIIASPPGATVEIVVSRDGEHCLVAVLDRGPGISGPDRARITDRFYRGNGAKEGGSGLGLSIVATALQRLGGTVDFDSRADGGEIVTLVFPQG</sequence>
<keyword evidence="6 13" id="KW-0812">Transmembrane</keyword>
<gene>
    <name evidence="15" type="ORF">SAMN04487859_102128</name>
</gene>
<evidence type="ECO:0000256" key="13">
    <source>
        <dbReference type="SAM" id="Phobius"/>
    </source>
</evidence>
<dbReference type="PANTHER" id="PTHR45436:SF14">
    <property type="entry name" value="SENSOR PROTEIN QSEC"/>
    <property type="match status" value="1"/>
</dbReference>
<keyword evidence="10 13" id="KW-1133">Transmembrane helix</keyword>
<dbReference type="EMBL" id="FOVP01000002">
    <property type="protein sequence ID" value="SFN42460.1"/>
    <property type="molecule type" value="Genomic_DNA"/>
</dbReference>
<dbReference type="SMART" id="SM00387">
    <property type="entry name" value="HATPase_c"/>
    <property type="match status" value="1"/>
</dbReference>
<dbReference type="CDD" id="cd00075">
    <property type="entry name" value="HATPase"/>
    <property type="match status" value="1"/>
</dbReference>
<evidence type="ECO:0000313" key="16">
    <source>
        <dbReference type="Proteomes" id="UP000198599"/>
    </source>
</evidence>
<evidence type="ECO:0000259" key="14">
    <source>
        <dbReference type="PROSITE" id="PS50109"/>
    </source>
</evidence>
<dbReference type="InterPro" id="IPR005467">
    <property type="entry name" value="His_kinase_dom"/>
</dbReference>
<evidence type="ECO:0000256" key="6">
    <source>
        <dbReference type="ARBA" id="ARBA00022692"/>
    </source>
</evidence>
<keyword evidence="12 13" id="KW-0472">Membrane</keyword>
<dbReference type="InterPro" id="IPR003661">
    <property type="entry name" value="HisK_dim/P_dom"/>
</dbReference>
<dbReference type="AlphaFoldDB" id="A0A1I4YXU0"/>
<dbReference type="InterPro" id="IPR036097">
    <property type="entry name" value="HisK_dim/P_sf"/>
</dbReference>
<dbReference type="SUPFAM" id="SSF47384">
    <property type="entry name" value="Homodimeric domain of signal transducing histidine kinase"/>
    <property type="match status" value="1"/>
</dbReference>
<dbReference type="OrthoDB" id="9809766at2"/>
<evidence type="ECO:0000256" key="4">
    <source>
        <dbReference type="ARBA" id="ARBA00022553"/>
    </source>
</evidence>
<dbReference type="PANTHER" id="PTHR45436">
    <property type="entry name" value="SENSOR HISTIDINE KINASE YKOH"/>
    <property type="match status" value="1"/>
</dbReference>
<evidence type="ECO:0000256" key="7">
    <source>
        <dbReference type="ARBA" id="ARBA00022741"/>
    </source>
</evidence>
<dbReference type="GO" id="GO:0005886">
    <property type="term" value="C:plasma membrane"/>
    <property type="evidence" value="ECO:0007669"/>
    <property type="project" value="TreeGrafter"/>
</dbReference>
<feature type="transmembrane region" description="Helical" evidence="13">
    <location>
        <begin position="159"/>
        <end position="179"/>
    </location>
</feature>
<keyword evidence="11" id="KW-0902">Two-component regulatory system</keyword>
<evidence type="ECO:0000256" key="10">
    <source>
        <dbReference type="ARBA" id="ARBA00022989"/>
    </source>
</evidence>
<evidence type="ECO:0000256" key="8">
    <source>
        <dbReference type="ARBA" id="ARBA00022777"/>
    </source>
</evidence>
<dbReference type="Gene3D" id="3.30.565.10">
    <property type="entry name" value="Histidine kinase-like ATPase, C-terminal domain"/>
    <property type="match status" value="1"/>
</dbReference>
<evidence type="ECO:0000313" key="15">
    <source>
        <dbReference type="EMBL" id="SFN42460.1"/>
    </source>
</evidence>
<keyword evidence="9" id="KW-0067">ATP-binding</keyword>
<keyword evidence="8 15" id="KW-0418">Kinase</keyword>
<dbReference type="PRINTS" id="PR00344">
    <property type="entry name" value="BCTRLSENSOR"/>
</dbReference>
<dbReference type="Proteomes" id="UP000198599">
    <property type="component" value="Unassembled WGS sequence"/>
</dbReference>
<dbReference type="SMART" id="SM00388">
    <property type="entry name" value="HisKA"/>
    <property type="match status" value="1"/>
</dbReference>
<dbReference type="SUPFAM" id="SSF55874">
    <property type="entry name" value="ATPase domain of HSP90 chaperone/DNA topoisomerase II/histidine kinase"/>
    <property type="match status" value="1"/>
</dbReference>